<dbReference type="PANTHER" id="PTHR21666:SF270">
    <property type="entry name" value="MUREIN HYDROLASE ACTIVATOR ENVC"/>
    <property type="match status" value="1"/>
</dbReference>
<dbReference type="InterPro" id="IPR016047">
    <property type="entry name" value="M23ase_b-sheet_dom"/>
</dbReference>
<organism evidence="2 3">
    <name type="scientific">Bacillus suaedaesalsae</name>
    <dbReference type="NCBI Taxonomy" id="2810349"/>
    <lineage>
        <taxon>Bacteria</taxon>
        <taxon>Bacillati</taxon>
        <taxon>Bacillota</taxon>
        <taxon>Bacilli</taxon>
        <taxon>Bacillales</taxon>
        <taxon>Bacillaceae</taxon>
        <taxon>Bacillus</taxon>
    </lineage>
</organism>
<comment type="caution">
    <text evidence="2">The sequence shown here is derived from an EMBL/GenBank/DDBJ whole genome shotgun (WGS) entry which is preliminary data.</text>
</comment>
<dbReference type="SUPFAM" id="SSF51261">
    <property type="entry name" value="Duplicated hybrid motif"/>
    <property type="match status" value="1"/>
</dbReference>
<gene>
    <name evidence="2" type="ORF">JR050_13190</name>
</gene>
<accession>A0ABS2DJF1</accession>
<evidence type="ECO:0000313" key="2">
    <source>
        <dbReference type="EMBL" id="MBM6618619.1"/>
    </source>
</evidence>
<feature type="domain" description="M23ase beta-sheet core" evidence="1">
    <location>
        <begin position="218"/>
        <end position="335"/>
    </location>
</feature>
<dbReference type="EMBL" id="JAFELM010000031">
    <property type="protein sequence ID" value="MBM6618619.1"/>
    <property type="molecule type" value="Genomic_DNA"/>
</dbReference>
<dbReference type="RefSeq" id="WP_204203946.1">
    <property type="nucleotide sequence ID" value="NZ_JAFELM010000031.1"/>
</dbReference>
<proteinExistence type="predicted"/>
<name>A0ABS2DJF1_9BACI</name>
<evidence type="ECO:0000259" key="1">
    <source>
        <dbReference type="Pfam" id="PF01551"/>
    </source>
</evidence>
<dbReference type="PROSITE" id="PS51257">
    <property type="entry name" value="PROKAR_LIPOPROTEIN"/>
    <property type="match status" value="1"/>
</dbReference>
<dbReference type="Proteomes" id="UP001518925">
    <property type="component" value="Unassembled WGS sequence"/>
</dbReference>
<dbReference type="InterPro" id="IPR011055">
    <property type="entry name" value="Dup_hybrid_motif"/>
</dbReference>
<keyword evidence="3" id="KW-1185">Reference proteome</keyword>
<evidence type="ECO:0000313" key="3">
    <source>
        <dbReference type="Proteomes" id="UP001518925"/>
    </source>
</evidence>
<dbReference type="Gene3D" id="2.70.70.10">
    <property type="entry name" value="Glucose Permease (Domain IIA)"/>
    <property type="match status" value="1"/>
</dbReference>
<sequence length="362" mass="41132">MKTWFLIISSITIILVSCSNEKYTHHQNKVTQGMKLSTNQTDKNRYVNTNVGYVNLYDTKYVAVQEISEKLRVTYEYDEINRILKFNNGQETYTFIYGVPVFNNGSEHFPTSRTTFEIIKGEPYLSIDFFKGTLQAKVLERKELLTINIPKEKTDVPASTKPLVPKDIEEILSLLSILDNPIKGANVSTVPSHLPGAKRAYRHGTHEGMDFYQYSSKVTINQQTPVYGMAEGKVVRADHDYAPYPNEKVRNNDLQIAATLPTTPEYMLDKLRGKQVWISYPNGVLARYAHLDSIPASVRVGEVITKDTVVGYVGNSGTSGEVKKDNSELHLHLDLLIHNELFWKGLSTEDVKQILKHLFEQK</sequence>
<reference evidence="2 3" key="1">
    <citation type="submission" date="2021-02" db="EMBL/GenBank/DDBJ databases">
        <title>Bacillus sp. RD4P76, an endophyte from a halophyte.</title>
        <authorList>
            <person name="Sun J.-Q."/>
        </authorList>
    </citation>
    <scope>NUCLEOTIDE SEQUENCE [LARGE SCALE GENOMIC DNA]</scope>
    <source>
        <strain evidence="2 3">RD4P76</strain>
    </source>
</reference>
<dbReference type="Pfam" id="PF01551">
    <property type="entry name" value="Peptidase_M23"/>
    <property type="match status" value="1"/>
</dbReference>
<dbReference type="CDD" id="cd12797">
    <property type="entry name" value="M23_peptidase"/>
    <property type="match status" value="1"/>
</dbReference>
<dbReference type="PANTHER" id="PTHR21666">
    <property type="entry name" value="PEPTIDASE-RELATED"/>
    <property type="match status" value="1"/>
</dbReference>
<protein>
    <submittedName>
        <fullName evidence="2">M23 family metallopeptidase</fullName>
    </submittedName>
</protein>
<dbReference type="InterPro" id="IPR050570">
    <property type="entry name" value="Cell_wall_metabolism_enzyme"/>
</dbReference>